<dbReference type="NCBIfam" id="TIGR01549">
    <property type="entry name" value="HAD-SF-IA-v1"/>
    <property type="match status" value="1"/>
</dbReference>
<comment type="caution">
    <text evidence="2">The sequence shown here is derived from an EMBL/GenBank/DDBJ whole genome shotgun (WGS) entry which is preliminary data.</text>
</comment>
<proteinExistence type="inferred from homology"/>
<sequence length="292" mass="31477">MTLAVDAVVLDVDGVLIDVSESYRRAIVESIERVYGETVDRETVQLFKDAGGFNDDWDLTHAAALLVLARRHGYEYSTKTFADAIAASGGGLDGAQTVVADKLDPDQRERVLAAWDPEKLTDVFQQLYLGSDLYRELEGGEPSLDTAGFINDETVLVEEGTLAALVERFDVGVVTGRPAAEAAIALDRVGLDVPDAYLFTMDHDAPGKPEPDALAHLAERFDAEALAFVGDTLDDVRTAVNAEEQDPERAYHGIGVLTGGLTGESGRRKFERAGARAICDSVNDVPALLEPR</sequence>
<dbReference type="Pfam" id="PF00702">
    <property type="entry name" value="Hydrolase"/>
    <property type="match status" value="1"/>
</dbReference>
<organism evidence="2 3">
    <name type="scientific">Halomarina halobia</name>
    <dbReference type="NCBI Taxonomy" id="3033386"/>
    <lineage>
        <taxon>Archaea</taxon>
        <taxon>Methanobacteriati</taxon>
        <taxon>Methanobacteriota</taxon>
        <taxon>Stenosarchaea group</taxon>
        <taxon>Halobacteria</taxon>
        <taxon>Halobacteriales</taxon>
        <taxon>Natronomonadaceae</taxon>
        <taxon>Halomarina</taxon>
    </lineage>
</organism>
<dbReference type="Gene3D" id="3.40.50.1000">
    <property type="entry name" value="HAD superfamily/HAD-like"/>
    <property type="match status" value="1"/>
</dbReference>
<keyword evidence="2" id="KW-0378">Hydrolase</keyword>
<dbReference type="EMBL" id="JBHTBF010000002">
    <property type="protein sequence ID" value="MFC7317680.1"/>
    <property type="molecule type" value="Genomic_DNA"/>
</dbReference>
<evidence type="ECO:0000313" key="2">
    <source>
        <dbReference type="EMBL" id="MFC7317680.1"/>
    </source>
</evidence>
<dbReference type="InterPro" id="IPR023214">
    <property type="entry name" value="HAD_sf"/>
</dbReference>
<dbReference type="RefSeq" id="WP_276303076.1">
    <property type="nucleotide sequence ID" value="NZ_CP119992.1"/>
</dbReference>
<dbReference type="SUPFAM" id="SSF56784">
    <property type="entry name" value="HAD-like"/>
    <property type="match status" value="1"/>
</dbReference>
<dbReference type="PANTHER" id="PTHR43434:SF1">
    <property type="entry name" value="PHOSPHOGLYCOLATE PHOSPHATASE"/>
    <property type="match status" value="1"/>
</dbReference>
<dbReference type="GO" id="GO:0016787">
    <property type="term" value="F:hydrolase activity"/>
    <property type="evidence" value="ECO:0007669"/>
    <property type="project" value="UniProtKB-KW"/>
</dbReference>
<keyword evidence="3" id="KW-1185">Reference proteome</keyword>
<reference evidence="2 3" key="1">
    <citation type="journal article" date="2019" name="Int. J. Syst. Evol. Microbiol.">
        <title>The Global Catalogue of Microorganisms (GCM) 10K type strain sequencing project: providing services to taxonomists for standard genome sequencing and annotation.</title>
        <authorList>
            <consortium name="The Broad Institute Genomics Platform"/>
            <consortium name="The Broad Institute Genome Sequencing Center for Infectious Disease"/>
            <person name="Wu L."/>
            <person name="Ma J."/>
        </authorList>
    </citation>
    <scope>NUCLEOTIDE SEQUENCE [LARGE SCALE GENOMIC DNA]</scope>
    <source>
        <strain evidence="2 3">PSR21</strain>
    </source>
</reference>
<dbReference type="CDD" id="cd01427">
    <property type="entry name" value="HAD_like"/>
    <property type="match status" value="1"/>
</dbReference>
<evidence type="ECO:0000256" key="1">
    <source>
        <dbReference type="ARBA" id="ARBA00007958"/>
    </source>
</evidence>
<name>A0ABD6AB75_9EURY</name>
<dbReference type="NCBIfam" id="TIGR01548">
    <property type="entry name" value="HAD-SF-IA-hyp1"/>
    <property type="match status" value="1"/>
</dbReference>
<accession>A0ABD6AB75</accession>
<dbReference type="InterPro" id="IPR036412">
    <property type="entry name" value="HAD-like_sf"/>
</dbReference>
<dbReference type="AlphaFoldDB" id="A0ABD6AB75"/>
<dbReference type="SFLD" id="SFLDS00003">
    <property type="entry name" value="Haloacid_Dehalogenase"/>
    <property type="match status" value="1"/>
</dbReference>
<dbReference type="Proteomes" id="UP001596547">
    <property type="component" value="Unassembled WGS sequence"/>
</dbReference>
<gene>
    <name evidence="2" type="ORF">ACFQPE_12915</name>
</gene>
<comment type="similarity">
    <text evidence="1">Belongs to the HAD-like hydrolase superfamily.</text>
</comment>
<evidence type="ECO:0000313" key="3">
    <source>
        <dbReference type="Proteomes" id="UP001596547"/>
    </source>
</evidence>
<dbReference type="InterPro" id="IPR050155">
    <property type="entry name" value="HAD-like_hydrolase_sf"/>
</dbReference>
<dbReference type="GeneID" id="79315639"/>
<dbReference type="PANTHER" id="PTHR43434">
    <property type="entry name" value="PHOSPHOGLYCOLATE PHOSPHATASE"/>
    <property type="match status" value="1"/>
</dbReference>
<protein>
    <submittedName>
        <fullName evidence="2">TIGR01548 family HAD-type hydrolase</fullName>
    </submittedName>
</protein>
<dbReference type="SFLD" id="SFLDG01129">
    <property type="entry name" value="C1.5:_HAD__Beta-PGM__Phosphata"/>
    <property type="match status" value="1"/>
</dbReference>
<dbReference type="InterPro" id="IPR006439">
    <property type="entry name" value="HAD-SF_hydro_IA"/>
</dbReference>
<dbReference type="InterPro" id="IPR006438">
    <property type="entry name" value="HAD-SF_TIGR01548"/>
</dbReference>